<gene>
    <name evidence="1" type="ORF">HMPREF0731_3343</name>
</gene>
<dbReference type="RefSeq" id="WP_007002373.1">
    <property type="nucleotide sequence ID" value="NZ_GG770777.1"/>
</dbReference>
<proteinExistence type="predicted"/>
<accession>D5RQI1</accession>
<keyword evidence="2" id="KW-1185">Reference proteome</keyword>
<comment type="caution">
    <text evidence="1">The sequence shown here is derived from an EMBL/GenBank/DDBJ whole genome shotgun (WGS) entry which is preliminary data.</text>
</comment>
<sequence length="84" mass="8507">MPPTALQAVLATADSLRATLSLARALAEAGRQIDMAGLDGEVATLCAAALALPPACGAEARHALHALRAELESLLALLPRPQTG</sequence>
<reference evidence="1 2" key="1">
    <citation type="submission" date="2010-04" db="EMBL/GenBank/DDBJ databases">
        <authorList>
            <person name="Qin X."/>
            <person name="Bachman B."/>
            <person name="Battles P."/>
            <person name="Bell A."/>
            <person name="Bess C."/>
            <person name="Bickham C."/>
            <person name="Chaboub L."/>
            <person name="Chen D."/>
            <person name="Coyle M."/>
            <person name="Deiros D.R."/>
            <person name="Dinh H."/>
            <person name="Forbes L."/>
            <person name="Fowler G."/>
            <person name="Francisco L."/>
            <person name="Fu Q."/>
            <person name="Gubbala S."/>
            <person name="Hale W."/>
            <person name="Han Y."/>
            <person name="Hemphill L."/>
            <person name="Highlander S.K."/>
            <person name="Hirani K."/>
            <person name="Hogues M."/>
            <person name="Jackson L."/>
            <person name="Jakkamsetti A."/>
            <person name="Javaid M."/>
            <person name="Jiang H."/>
            <person name="Korchina V."/>
            <person name="Kovar C."/>
            <person name="Lara F."/>
            <person name="Lee S."/>
            <person name="Mata R."/>
            <person name="Mathew T."/>
            <person name="Moen C."/>
            <person name="Morales K."/>
            <person name="Munidasa M."/>
            <person name="Nazareth L."/>
            <person name="Ngo R."/>
            <person name="Nguyen L."/>
            <person name="Okwuonu G."/>
            <person name="Ongeri F."/>
            <person name="Patil S."/>
            <person name="Petrosino J."/>
            <person name="Pham C."/>
            <person name="Pham P."/>
            <person name="Pu L.-L."/>
            <person name="Puazo M."/>
            <person name="Raj R."/>
            <person name="Reid J."/>
            <person name="Rouhana J."/>
            <person name="Saada N."/>
            <person name="Shang Y."/>
            <person name="Simmons D."/>
            <person name="Thornton R."/>
            <person name="Warren J."/>
            <person name="Weissenberger G."/>
            <person name="Zhang J."/>
            <person name="Zhang L."/>
            <person name="Zhou C."/>
            <person name="Zhu D."/>
            <person name="Muzny D."/>
            <person name="Worley K."/>
            <person name="Gibbs R."/>
        </authorList>
    </citation>
    <scope>NUCLEOTIDE SEQUENCE [LARGE SCALE GENOMIC DNA]</scope>
    <source>
        <strain evidence="1 2">ATCC 49957</strain>
    </source>
</reference>
<dbReference type="Proteomes" id="UP000005324">
    <property type="component" value="Unassembled WGS sequence"/>
</dbReference>
<evidence type="ECO:0000313" key="1">
    <source>
        <dbReference type="EMBL" id="EFH10434.1"/>
    </source>
</evidence>
<dbReference type="EMBL" id="ADVL01000664">
    <property type="protein sequence ID" value="EFH10434.1"/>
    <property type="molecule type" value="Genomic_DNA"/>
</dbReference>
<dbReference type="HOGENOM" id="CLU_2525417_0_0_5"/>
<dbReference type="AlphaFoldDB" id="D5RQI1"/>
<name>D5RQI1_9PROT</name>
<organism evidence="1 2">
    <name type="scientific">Pseudoroseomonas cervicalis ATCC 49957</name>
    <dbReference type="NCBI Taxonomy" id="525371"/>
    <lineage>
        <taxon>Bacteria</taxon>
        <taxon>Pseudomonadati</taxon>
        <taxon>Pseudomonadota</taxon>
        <taxon>Alphaproteobacteria</taxon>
        <taxon>Acetobacterales</taxon>
        <taxon>Roseomonadaceae</taxon>
        <taxon>Roseomonas</taxon>
    </lineage>
</organism>
<protein>
    <submittedName>
        <fullName evidence="1">Uncharacterized protein</fullName>
    </submittedName>
</protein>
<evidence type="ECO:0000313" key="2">
    <source>
        <dbReference type="Proteomes" id="UP000005324"/>
    </source>
</evidence>